<dbReference type="PANTHER" id="PTHR43798">
    <property type="entry name" value="MONOACYLGLYCEROL LIPASE"/>
    <property type="match status" value="1"/>
</dbReference>
<dbReference type="EMBL" id="WIBF01000011">
    <property type="protein sequence ID" value="MQQ09909.1"/>
    <property type="molecule type" value="Genomic_DNA"/>
</dbReference>
<dbReference type="PANTHER" id="PTHR43798:SF29">
    <property type="entry name" value="AB HYDROLASE-1 DOMAIN-CONTAINING PROTEIN"/>
    <property type="match status" value="1"/>
</dbReference>
<dbReference type="Gene3D" id="3.40.50.1820">
    <property type="entry name" value="alpha/beta hydrolase"/>
    <property type="match status" value="1"/>
</dbReference>
<dbReference type="AlphaFoldDB" id="A0A843YL69"/>
<feature type="domain" description="AB hydrolase-1" evidence="1">
    <location>
        <begin position="53"/>
        <end position="235"/>
    </location>
</feature>
<evidence type="ECO:0000313" key="3">
    <source>
        <dbReference type="Proteomes" id="UP000444174"/>
    </source>
</evidence>
<dbReference type="Proteomes" id="UP000444174">
    <property type="component" value="Unassembled WGS sequence"/>
</dbReference>
<comment type="caution">
    <text evidence="2">The sequence shown here is derived from an EMBL/GenBank/DDBJ whole genome shotgun (WGS) entry which is preliminary data.</text>
</comment>
<evidence type="ECO:0000313" key="2">
    <source>
        <dbReference type="EMBL" id="MQQ09909.1"/>
    </source>
</evidence>
<dbReference type="InterPro" id="IPR000073">
    <property type="entry name" value="AB_hydrolase_1"/>
</dbReference>
<dbReference type="SUPFAM" id="SSF53474">
    <property type="entry name" value="alpha/beta-Hydrolases"/>
    <property type="match status" value="1"/>
</dbReference>
<gene>
    <name evidence="2" type="ORF">GFB49_15695</name>
</gene>
<organism evidence="2 3">
    <name type="scientific">Tritonibacter litoralis</name>
    <dbReference type="NCBI Taxonomy" id="2662264"/>
    <lineage>
        <taxon>Bacteria</taxon>
        <taxon>Pseudomonadati</taxon>
        <taxon>Pseudomonadota</taxon>
        <taxon>Alphaproteobacteria</taxon>
        <taxon>Rhodobacterales</taxon>
        <taxon>Paracoccaceae</taxon>
        <taxon>Tritonibacter</taxon>
    </lineage>
</organism>
<dbReference type="Pfam" id="PF12697">
    <property type="entry name" value="Abhydrolase_6"/>
    <property type="match status" value="1"/>
</dbReference>
<protein>
    <submittedName>
        <fullName evidence="2">Alpha/beta fold hydrolase</fullName>
    </submittedName>
</protein>
<accession>A0A843YL69</accession>
<sequence length="244" mass="26271">MTQAPSPSQSQELEPLVLIPGMMSDARIFAPQLQAFSGFLPVMIAPPIGGDTVEGVVAQMMPQLPLRFALVGLGLGAVVAMEVLRRDPTRVARLCLMSASAQADPPGQSSEREPHIIGARTGRLVEAVRSVIEPDLLAPASNRMELVQSLVDMGLDLGPEVFVAQSRMMQRRGDMQSALRRCAGPGLVLRGTYDRVVPQKRQEFIGSLLPRGQVVDIPHAAHLPTLENAEAVNQALAHWLSLPV</sequence>
<dbReference type="InterPro" id="IPR050266">
    <property type="entry name" value="AB_hydrolase_sf"/>
</dbReference>
<dbReference type="RefSeq" id="WP_153216889.1">
    <property type="nucleotide sequence ID" value="NZ_WIBF01000011.1"/>
</dbReference>
<proteinExistence type="predicted"/>
<name>A0A843YL69_9RHOB</name>
<evidence type="ECO:0000259" key="1">
    <source>
        <dbReference type="Pfam" id="PF12697"/>
    </source>
</evidence>
<dbReference type="InterPro" id="IPR029058">
    <property type="entry name" value="AB_hydrolase_fold"/>
</dbReference>
<keyword evidence="3" id="KW-1185">Reference proteome</keyword>
<dbReference type="GO" id="GO:0016787">
    <property type="term" value="F:hydrolase activity"/>
    <property type="evidence" value="ECO:0007669"/>
    <property type="project" value="UniProtKB-KW"/>
</dbReference>
<reference evidence="2 3" key="1">
    <citation type="submission" date="2019-10" db="EMBL/GenBank/DDBJ databases">
        <title>Epibacterium sp. nov., isolated from seawater.</title>
        <authorList>
            <person name="Zhang X."/>
            <person name="Li N."/>
        </authorList>
    </citation>
    <scope>NUCLEOTIDE SEQUENCE [LARGE SCALE GENOMIC DNA]</scope>
    <source>
        <strain evidence="2 3">SM1979</strain>
    </source>
</reference>
<keyword evidence="2" id="KW-0378">Hydrolase</keyword>